<feature type="signal peptide" evidence="1">
    <location>
        <begin position="1"/>
        <end position="32"/>
    </location>
</feature>
<name>A0ABS7TWP1_9BACT</name>
<sequence>MTDLRPSLSRRRLFSLTAGGASALLLAQTARAAGPKPVFKPVPDSKLRKALDQVPGDVVQLPEHLRPLAEQLLARAKGAVTSAIAKPASAKGDKIAAAGLKFAAKLTPARAARLSARSEQLQVAKVSPFGAFARPGVKLQSAAGFRASLSKVVDVSKLKFDPKVKAPQWKAPLVSKIEFHLNRVRCIEETSEASDSDEILLGGQLVEPNGAVKKFDRFKVSDDFDAGEKVAFDYELCGKLPRSSLPSFLQAMCPNGSPDDPYRGRKLVSASLDPQVIPFPSTHGLVLIMGEQDEGGFNDLLQDVYAALRDEIAAELDALGVAAGSALGGALGSIIPGLGTAIGAAIGAALGWVLGEFIEWLVGLFNNEDDLIEAKHWNIQLPSPELSAIQGLGQSLPAPAGVWASPLKSLKFRGDGGRYEAHVHWRVFT</sequence>
<accession>A0ABS7TWP1</accession>
<feature type="domain" description="Glycine zipper" evidence="2">
    <location>
        <begin position="320"/>
        <end position="358"/>
    </location>
</feature>
<evidence type="ECO:0000313" key="4">
    <source>
        <dbReference type="Proteomes" id="UP001139031"/>
    </source>
</evidence>
<dbReference type="InterPro" id="IPR006311">
    <property type="entry name" value="TAT_signal"/>
</dbReference>
<comment type="caution">
    <text evidence="3">The sequence shown here is derived from an EMBL/GenBank/DDBJ whole genome shotgun (WGS) entry which is preliminary data.</text>
</comment>
<evidence type="ECO:0000313" key="3">
    <source>
        <dbReference type="EMBL" id="MBZ5712623.1"/>
    </source>
</evidence>
<keyword evidence="4" id="KW-1185">Reference proteome</keyword>
<dbReference type="Pfam" id="PF13488">
    <property type="entry name" value="Gly-zipper_Omp"/>
    <property type="match status" value="1"/>
</dbReference>
<gene>
    <name evidence="3" type="ORF">K7C98_25565</name>
</gene>
<dbReference type="InterPro" id="IPR039567">
    <property type="entry name" value="Gly-zipper"/>
</dbReference>
<dbReference type="RefSeq" id="WP_224194379.1">
    <property type="nucleotide sequence ID" value="NZ_JAIRAU010000033.1"/>
</dbReference>
<reference evidence="3" key="1">
    <citation type="submission" date="2021-08" db="EMBL/GenBank/DDBJ databases">
        <authorList>
            <person name="Stevens D.C."/>
        </authorList>
    </citation>
    <scope>NUCLEOTIDE SEQUENCE</scope>
    <source>
        <strain evidence="3">DSM 53165</strain>
    </source>
</reference>
<dbReference type="PROSITE" id="PS51318">
    <property type="entry name" value="TAT"/>
    <property type="match status" value="1"/>
</dbReference>
<keyword evidence="1" id="KW-0732">Signal</keyword>
<proteinExistence type="predicted"/>
<feature type="chain" id="PRO_5047252665" description="Glycine zipper domain-containing protein" evidence="1">
    <location>
        <begin position="33"/>
        <end position="429"/>
    </location>
</feature>
<evidence type="ECO:0000256" key="1">
    <source>
        <dbReference type="SAM" id="SignalP"/>
    </source>
</evidence>
<evidence type="ECO:0000259" key="2">
    <source>
        <dbReference type="Pfam" id="PF13488"/>
    </source>
</evidence>
<dbReference type="Proteomes" id="UP001139031">
    <property type="component" value="Unassembled WGS sequence"/>
</dbReference>
<organism evidence="3 4">
    <name type="scientific">Nannocystis pusilla</name>
    <dbReference type="NCBI Taxonomy" id="889268"/>
    <lineage>
        <taxon>Bacteria</taxon>
        <taxon>Pseudomonadati</taxon>
        <taxon>Myxococcota</taxon>
        <taxon>Polyangia</taxon>
        <taxon>Nannocystales</taxon>
        <taxon>Nannocystaceae</taxon>
        <taxon>Nannocystis</taxon>
    </lineage>
</organism>
<dbReference type="EMBL" id="JAIRAU010000033">
    <property type="protein sequence ID" value="MBZ5712623.1"/>
    <property type="molecule type" value="Genomic_DNA"/>
</dbReference>
<protein>
    <recommendedName>
        <fullName evidence="2">Glycine zipper domain-containing protein</fullName>
    </recommendedName>
</protein>